<evidence type="ECO:0000313" key="3">
    <source>
        <dbReference type="Proteomes" id="UP000005551"/>
    </source>
</evidence>
<dbReference type="Pfam" id="PF00085">
    <property type="entry name" value="Thioredoxin"/>
    <property type="match status" value="1"/>
</dbReference>
<dbReference type="EMBL" id="AJYA01000028">
    <property type="protein sequence ID" value="EIM75727.1"/>
    <property type="molecule type" value="Genomic_DNA"/>
</dbReference>
<protein>
    <submittedName>
        <fullName evidence="2">Thiol-disulfide isomerase and thioredoxin</fullName>
    </submittedName>
</protein>
<dbReference type="InterPro" id="IPR036249">
    <property type="entry name" value="Thioredoxin-like_sf"/>
</dbReference>
<dbReference type="STRING" id="1189621.A3SI_12839"/>
<keyword evidence="2" id="KW-0413">Isomerase</keyword>
<dbReference type="SUPFAM" id="SSF52833">
    <property type="entry name" value="Thioredoxin-like"/>
    <property type="match status" value="1"/>
</dbReference>
<accession>I5C1M5</accession>
<proteinExistence type="predicted"/>
<dbReference type="Proteomes" id="UP000005551">
    <property type="component" value="Unassembled WGS sequence"/>
</dbReference>
<dbReference type="OrthoDB" id="411356at2"/>
<evidence type="ECO:0000259" key="1">
    <source>
        <dbReference type="Pfam" id="PF00085"/>
    </source>
</evidence>
<dbReference type="AlphaFoldDB" id="I5C1M5"/>
<dbReference type="RefSeq" id="WP_009055714.1">
    <property type="nucleotide sequence ID" value="NZ_AJYA01000028.1"/>
</dbReference>
<reference evidence="2 3" key="1">
    <citation type="submission" date="2012-05" db="EMBL/GenBank/DDBJ databases">
        <title>Genome sequence of Nitritalea halalkaliphila LW7.</title>
        <authorList>
            <person name="Jangir P.K."/>
            <person name="Singh A."/>
            <person name="Shivaji S."/>
            <person name="Sharma R."/>
        </authorList>
    </citation>
    <scope>NUCLEOTIDE SEQUENCE [LARGE SCALE GENOMIC DNA]</scope>
    <source>
        <strain evidence="2 3">LW7</strain>
    </source>
</reference>
<feature type="domain" description="Thioredoxin" evidence="1">
    <location>
        <begin position="10"/>
        <end position="103"/>
    </location>
</feature>
<dbReference type="Gene3D" id="3.40.30.10">
    <property type="entry name" value="Glutaredoxin"/>
    <property type="match status" value="1"/>
</dbReference>
<comment type="caution">
    <text evidence="2">The sequence shown here is derived from an EMBL/GenBank/DDBJ whole genome shotgun (WGS) entry which is preliminary data.</text>
</comment>
<evidence type="ECO:0000313" key="2">
    <source>
        <dbReference type="EMBL" id="EIM75727.1"/>
    </source>
</evidence>
<dbReference type="CDD" id="cd02947">
    <property type="entry name" value="TRX_family"/>
    <property type="match status" value="1"/>
</dbReference>
<dbReference type="GO" id="GO:0016853">
    <property type="term" value="F:isomerase activity"/>
    <property type="evidence" value="ECO:0007669"/>
    <property type="project" value="UniProtKB-KW"/>
</dbReference>
<gene>
    <name evidence="2" type="ORF">A3SI_12839</name>
</gene>
<sequence>MHPNEILNEWSERAAQAGQPMLLLYFYGEECSVCTTLFPKVADLVAQHFPAMRLQRIDAVTYKALAAQLRMMSIPGILVLAAGKEVFRANGLVALQELKEKIARYYQLLVD</sequence>
<dbReference type="InterPro" id="IPR013766">
    <property type="entry name" value="Thioredoxin_domain"/>
</dbReference>
<organism evidence="2 3">
    <name type="scientific">Nitritalea halalkaliphila LW7</name>
    <dbReference type="NCBI Taxonomy" id="1189621"/>
    <lineage>
        <taxon>Bacteria</taxon>
        <taxon>Pseudomonadati</taxon>
        <taxon>Bacteroidota</taxon>
        <taxon>Cytophagia</taxon>
        <taxon>Cytophagales</taxon>
        <taxon>Cyclobacteriaceae</taxon>
        <taxon>Nitritalea</taxon>
    </lineage>
</organism>
<keyword evidence="3" id="KW-1185">Reference proteome</keyword>
<name>I5C1M5_9BACT</name>